<dbReference type="UniPathway" id="UPA00288">
    <property type="reaction ID" value="UER01023"/>
</dbReference>
<comment type="cofactor">
    <cofactor evidence="1 6 7">
        <name>pyridoxal 5'-phosphate</name>
        <dbReference type="ChEBI" id="CHEBI:597326"/>
    </cofactor>
</comment>
<evidence type="ECO:0000313" key="10">
    <source>
        <dbReference type="Proteomes" id="UP000176349"/>
    </source>
</evidence>
<dbReference type="InterPro" id="IPR015421">
    <property type="entry name" value="PyrdxlP-dep_Trfase_major"/>
</dbReference>
<evidence type="ECO:0000259" key="8">
    <source>
        <dbReference type="Pfam" id="PF00464"/>
    </source>
</evidence>
<evidence type="ECO:0000256" key="5">
    <source>
        <dbReference type="ARBA" id="ARBA00022898"/>
    </source>
</evidence>
<keyword evidence="3 6" id="KW-0554">One-carbon metabolism</keyword>
<evidence type="ECO:0000256" key="7">
    <source>
        <dbReference type="PIRSR" id="PIRSR000412-50"/>
    </source>
</evidence>
<dbReference type="HAMAP" id="MF_00051">
    <property type="entry name" value="SHMT"/>
    <property type="match status" value="1"/>
</dbReference>
<comment type="subcellular location">
    <subcellularLocation>
        <location evidence="6">Cytoplasm</location>
    </subcellularLocation>
</comment>
<dbReference type="InterPro" id="IPR015422">
    <property type="entry name" value="PyrdxlP-dep_Trfase_small"/>
</dbReference>
<dbReference type="AlphaFoldDB" id="A0A1G2C7L0"/>
<evidence type="ECO:0000313" key="9">
    <source>
        <dbReference type="EMBL" id="OGY97375.1"/>
    </source>
</evidence>
<comment type="function">
    <text evidence="6">Catalyzes the reversible interconversion of serine and glycine with tetrahydrofolate (THF) serving as the one-carbon carrier. This reaction serves as the major source of one-carbon groups required for the biosynthesis of purines, thymidylate, methionine, and other important biomolecules. Also exhibits THF-independent aldolase activity toward beta-hydroxyamino acids, producing glycine and aldehydes, via a retro-aldol mechanism.</text>
</comment>
<name>A0A1G2C7L0_9BACT</name>
<feature type="binding site" evidence="6">
    <location>
        <begin position="124"/>
        <end position="126"/>
    </location>
    <ligand>
        <name>(6S)-5,6,7,8-tetrahydrofolate</name>
        <dbReference type="ChEBI" id="CHEBI:57453"/>
    </ligand>
</feature>
<evidence type="ECO:0000256" key="3">
    <source>
        <dbReference type="ARBA" id="ARBA00022563"/>
    </source>
</evidence>
<dbReference type="PANTHER" id="PTHR11680:SF35">
    <property type="entry name" value="SERINE HYDROXYMETHYLTRANSFERASE 1"/>
    <property type="match status" value="1"/>
</dbReference>
<feature type="site" description="Plays an important role in substrate specificity" evidence="6">
    <location>
        <position position="228"/>
    </location>
</feature>
<feature type="modified residue" description="N6-(pyridoxal phosphate)lysine" evidence="6 7">
    <location>
        <position position="229"/>
    </location>
</feature>
<comment type="caution">
    <text evidence="6">Lacks conserved residue(s) required for the propagation of feature annotation.</text>
</comment>
<keyword evidence="9" id="KW-0489">Methyltransferase</keyword>
<dbReference type="UniPathway" id="UPA00193"/>
<dbReference type="InterPro" id="IPR015424">
    <property type="entry name" value="PyrdxlP-dep_Trfase"/>
</dbReference>
<dbReference type="Gene3D" id="3.40.640.10">
    <property type="entry name" value="Type I PLP-dependent aspartate aminotransferase-like (Major domain)"/>
    <property type="match status" value="1"/>
</dbReference>
<dbReference type="PANTHER" id="PTHR11680">
    <property type="entry name" value="SERINE HYDROXYMETHYLTRANSFERASE"/>
    <property type="match status" value="1"/>
</dbReference>
<dbReference type="PIRSF" id="PIRSF000412">
    <property type="entry name" value="SHMT"/>
    <property type="match status" value="1"/>
</dbReference>
<sequence>MISTMRDKIIFKLIREETRRQEETLDLIASENIASDEAMAAVGSPLMNKYSEGYPGKRYYPGNEHYDEIERIAQKRAQKAFRLSPRSWRVNVQPYSGSPANLAVYAALMPEGGTLMGMALASGGHLTHGHKVSLTGRFWKAVQYGVDPKTELIDYKAVARLARRAKPDVLVSGFTAYPRRVDFKKFGEIARAVGAYHVADISHIAGLVAAGVHPSPFPHADVVVTTTHKTLRGPRGAVIFSRAKLADAVDRAVFPGLQGGPHNNVTAGKAVAFFEVLQPSFRTYAWQVVRNAKALAYELERLGARLVAGGTDTHLLLLDARSFGLDGMTAERRLEEAGIVANRNSIPGDASPFKPSGLRLGTPTLTTRGMKEKEMRIVAGLVVRALSGRRMEPIAQEVQALVKRFPVFR</sequence>
<comment type="subunit">
    <text evidence="6">Homodimer.</text>
</comment>
<evidence type="ECO:0000256" key="6">
    <source>
        <dbReference type="HAMAP-Rule" id="MF_00051"/>
    </source>
</evidence>
<evidence type="ECO:0000256" key="1">
    <source>
        <dbReference type="ARBA" id="ARBA00001933"/>
    </source>
</evidence>
<protein>
    <recommendedName>
        <fullName evidence="6">Serine hydroxymethyltransferase</fullName>
        <shortName evidence="6">SHMT</shortName>
        <shortName evidence="6">Serine methylase</shortName>
        <ecNumber evidence="6">2.1.2.1</ecNumber>
    </recommendedName>
</protein>
<feature type="binding site" evidence="6">
    <location>
        <position position="120"/>
    </location>
    <ligand>
        <name>(6S)-5,6,7,8-tetrahydrofolate</name>
        <dbReference type="ChEBI" id="CHEBI:57453"/>
    </ligand>
</feature>
<dbReference type="Gene3D" id="3.90.1150.10">
    <property type="entry name" value="Aspartate Aminotransferase, domain 1"/>
    <property type="match status" value="1"/>
</dbReference>
<dbReference type="EMBL" id="MHKV01000013">
    <property type="protein sequence ID" value="OGY97375.1"/>
    <property type="molecule type" value="Genomic_DNA"/>
</dbReference>
<dbReference type="PROSITE" id="PS00096">
    <property type="entry name" value="SHMT"/>
    <property type="match status" value="1"/>
</dbReference>
<keyword evidence="5 6" id="KW-0663">Pyridoxal phosphate</keyword>
<dbReference type="GO" id="GO:0005829">
    <property type="term" value="C:cytosol"/>
    <property type="evidence" value="ECO:0007669"/>
    <property type="project" value="TreeGrafter"/>
</dbReference>
<keyword evidence="6" id="KW-0028">Amino-acid biosynthesis</keyword>
<keyword evidence="4 6" id="KW-0808">Transferase</keyword>
<dbReference type="SUPFAM" id="SSF53383">
    <property type="entry name" value="PLP-dependent transferases"/>
    <property type="match status" value="1"/>
</dbReference>
<evidence type="ECO:0000256" key="2">
    <source>
        <dbReference type="ARBA" id="ARBA00006376"/>
    </source>
</evidence>
<dbReference type="GO" id="GO:0032259">
    <property type="term" value="P:methylation"/>
    <property type="evidence" value="ECO:0007669"/>
    <property type="project" value="UniProtKB-KW"/>
</dbReference>
<gene>
    <name evidence="6 9" type="primary">glyA</name>
    <name evidence="9" type="ORF">A2128_01830</name>
</gene>
<proteinExistence type="inferred from homology"/>
<dbReference type="InterPro" id="IPR001085">
    <property type="entry name" value="Ser_HO-MeTrfase"/>
</dbReference>
<dbReference type="EC" id="2.1.2.1" evidence="6"/>
<organism evidence="9 10">
    <name type="scientific">Candidatus Liptonbacteria bacterium GWC1_60_9</name>
    <dbReference type="NCBI Taxonomy" id="1798645"/>
    <lineage>
        <taxon>Bacteria</taxon>
        <taxon>Candidatus Liptoniibacteriota</taxon>
    </lineage>
</organism>
<dbReference type="CDD" id="cd00378">
    <property type="entry name" value="SHMT"/>
    <property type="match status" value="1"/>
</dbReference>
<dbReference type="GO" id="GO:0004372">
    <property type="term" value="F:glycine hydroxymethyltransferase activity"/>
    <property type="evidence" value="ECO:0007669"/>
    <property type="project" value="UniProtKB-UniRule"/>
</dbReference>
<comment type="catalytic activity">
    <reaction evidence="6">
        <text>(6R)-5,10-methylene-5,6,7,8-tetrahydrofolate + glycine + H2O = (6S)-5,6,7,8-tetrahydrofolate + L-serine</text>
        <dbReference type="Rhea" id="RHEA:15481"/>
        <dbReference type="ChEBI" id="CHEBI:15377"/>
        <dbReference type="ChEBI" id="CHEBI:15636"/>
        <dbReference type="ChEBI" id="CHEBI:33384"/>
        <dbReference type="ChEBI" id="CHEBI:57305"/>
        <dbReference type="ChEBI" id="CHEBI:57453"/>
        <dbReference type="EC" id="2.1.2.1"/>
    </reaction>
</comment>
<comment type="pathway">
    <text evidence="6">One-carbon metabolism; tetrahydrofolate interconversion.</text>
</comment>
<comment type="pathway">
    <text evidence="6">Amino-acid biosynthesis; glycine biosynthesis; glycine from L-serine: step 1/1.</text>
</comment>
<accession>A0A1G2C7L0</accession>
<feature type="domain" description="Serine hydroxymethyltransferase-like" evidence="8">
    <location>
        <begin position="5"/>
        <end position="381"/>
    </location>
</feature>
<dbReference type="GO" id="GO:0019264">
    <property type="term" value="P:glycine biosynthetic process from serine"/>
    <property type="evidence" value="ECO:0007669"/>
    <property type="project" value="UniProtKB-UniRule"/>
</dbReference>
<keyword evidence="6" id="KW-0963">Cytoplasm</keyword>
<comment type="similarity">
    <text evidence="2 6">Belongs to the SHMT family.</text>
</comment>
<comment type="caution">
    <text evidence="9">The sequence shown here is derived from an EMBL/GenBank/DDBJ whole genome shotgun (WGS) entry which is preliminary data.</text>
</comment>
<dbReference type="GO" id="GO:0035999">
    <property type="term" value="P:tetrahydrofolate interconversion"/>
    <property type="evidence" value="ECO:0007669"/>
    <property type="project" value="UniProtKB-UniRule"/>
</dbReference>
<dbReference type="InterPro" id="IPR039429">
    <property type="entry name" value="SHMT-like_dom"/>
</dbReference>
<dbReference type="GO" id="GO:0030170">
    <property type="term" value="F:pyridoxal phosphate binding"/>
    <property type="evidence" value="ECO:0007669"/>
    <property type="project" value="UniProtKB-UniRule"/>
</dbReference>
<feature type="binding site" evidence="6">
    <location>
        <begin position="351"/>
        <end position="353"/>
    </location>
    <ligand>
        <name>(6S)-5,6,7,8-tetrahydrofolate</name>
        <dbReference type="ChEBI" id="CHEBI:57453"/>
    </ligand>
</feature>
<reference evidence="9 10" key="1">
    <citation type="journal article" date="2016" name="Nat. Commun.">
        <title>Thousands of microbial genomes shed light on interconnected biogeochemical processes in an aquifer system.</title>
        <authorList>
            <person name="Anantharaman K."/>
            <person name="Brown C.T."/>
            <person name="Hug L.A."/>
            <person name="Sharon I."/>
            <person name="Castelle C.J."/>
            <person name="Probst A.J."/>
            <person name="Thomas B.C."/>
            <person name="Singh A."/>
            <person name="Wilkins M.J."/>
            <person name="Karaoz U."/>
            <person name="Brodie E.L."/>
            <person name="Williams K.H."/>
            <person name="Hubbard S.S."/>
            <person name="Banfield J.F."/>
        </authorList>
    </citation>
    <scope>NUCLEOTIDE SEQUENCE [LARGE SCALE GENOMIC DNA]</scope>
</reference>
<dbReference type="GO" id="GO:0008168">
    <property type="term" value="F:methyltransferase activity"/>
    <property type="evidence" value="ECO:0007669"/>
    <property type="project" value="UniProtKB-KW"/>
</dbReference>
<dbReference type="Proteomes" id="UP000176349">
    <property type="component" value="Unassembled WGS sequence"/>
</dbReference>
<evidence type="ECO:0000256" key="4">
    <source>
        <dbReference type="ARBA" id="ARBA00022679"/>
    </source>
</evidence>
<dbReference type="InterPro" id="IPR019798">
    <property type="entry name" value="Ser_HO-MeTrfase_PLP_BS"/>
</dbReference>
<dbReference type="InterPro" id="IPR049943">
    <property type="entry name" value="Ser_HO-MeTrfase-like"/>
</dbReference>
<dbReference type="Pfam" id="PF00464">
    <property type="entry name" value="SHMT"/>
    <property type="match status" value="1"/>
</dbReference>
<dbReference type="NCBIfam" id="NF000586">
    <property type="entry name" value="PRK00011.1"/>
    <property type="match status" value="1"/>
</dbReference>